<evidence type="ECO:0000256" key="3">
    <source>
        <dbReference type="ARBA" id="ARBA00022448"/>
    </source>
</evidence>
<evidence type="ECO:0000313" key="8">
    <source>
        <dbReference type="Proteomes" id="UP000547011"/>
    </source>
</evidence>
<comment type="caution">
    <text evidence="7">The sequence shown here is derived from an EMBL/GenBank/DDBJ whole genome shotgun (WGS) entry which is preliminary data.</text>
</comment>
<organism evidence="7 8">
    <name type="scientific">Devosia subaequoris</name>
    <dbReference type="NCBI Taxonomy" id="395930"/>
    <lineage>
        <taxon>Bacteria</taxon>
        <taxon>Pseudomonadati</taxon>
        <taxon>Pseudomonadota</taxon>
        <taxon>Alphaproteobacteria</taxon>
        <taxon>Hyphomicrobiales</taxon>
        <taxon>Devosiaceae</taxon>
        <taxon>Devosia</taxon>
    </lineage>
</organism>
<dbReference type="Gene3D" id="3.40.50.300">
    <property type="entry name" value="P-loop containing nucleotide triphosphate hydrolases"/>
    <property type="match status" value="1"/>
</dbReference>
<evidence type="ECO:0000256" key="1">
    <source>
        <dbReference type="ARBA" id="ARBA00004417"/>
    </source>
</evidence>
<sequence length="347" mass="37788">MANVRLTNIRKSFAKTQVLHGISLDIASGEFISLLGSSGCGKTTLLRMVAGLESVTAGGIEIDDRDVTSLPPEKRDIAMMFQSYALLPHLSVSENVRFPLRMRGIGSREEQQEKVAAALETVQLGHLSERKPRQLSGGQQQRVALARAIVSQPKVLLLDEPLSNLDARLREDMQVELIEIHQRLGLTTIFVTHDQEEALSLSDRIVLLNAGRVEQQGTPDEIYNQPATSFASNFIGSANLVPAEITDGPKGPVAKLEDGQMLVLDPNEPIRGKATLALRQEDLTLSAEGAGPKAKVRTRVFLGARNRYVMTLAGHPLRALTANDLDFANGQEIALTIDPARIRVIAD</sequence>
<gene>
    <name evidence="7" type="ORF">GGR20_001357</name>
</gene>
<dbReference type="GO" id="GO:0005524">
    <property type="term" value="F:ATP binding"/>
    <property type="evidence" value="ECO:0007669"/>
    <property type="project" value="UniProtKB-KW"/>
</dbReference>
<keyword evidence="5" id="KW-0067">ATP-binding</keyword>
<dbReference type="RefSeq" id="WP_183310445.1">
    <property type="nucleotide sequence ID" value="NZ_JACIEW010000002.1"/>
</dbReference>
<dbReference type="InterPro" id="IPR003593">
    <property type="entry name" value="AAA+_ATPase"/>
</dbReference>
<dbReference type="Proteomes" id="UP000547011">
    <property type="component" value="Unassembled WGS sequence"/>
</dbReference>
<keyword evidence="3" id="KW-0813">Transport</keyword>
<dbReference type="InterPro" id="IPR013611">
    <property type="entry name" value="Transp-assoc_OB_typ2"/>
</dbReference>
<dbReference type="Pfam" id="PF08402">
    <property type="entry name" value="TOBE_2"/>
    <property type="match status" value="1"/>
</dbReference>
<dbReference type="InterPro" id="IPR027417">
    <property type="entry name" value="P-loop_NTPase"/>
</dbReference>
<dbReference type="GO" id="GO:0016887">
    <property type="term" value="F:ATP hydrolysis activity"/>
    <property type="evidence" value="ECO:0007669"/>
    <property type="project" value="InterPro"/>
</dbReference>
<dbReference type="Pfam" id="PF00005">
    <property type="entry name" value="ABC_tran"/>
    <property type="match status" value="1"/>
</dbReference>
<dbReference type="FunFam" id="3.40.50.300:FF:000042">
    <property type="entry name" value="Maltose/maltodextrin ABC transporter, ATP-binding protein"/>
    <property type="match status" value="1"/>
</dbReference>
<dbReference type="SUPFAM" id="SSF50331">
    <property type="entry name" value="MOP-like"/>
    <property type="match status" value="1"/>
</dbReference>
<dbReference type="EMBL" id="JACIEW010000002">
    <property type="protein sequence ID" value="MBB4051721.1"/>
    <property type="molecule type" value="Genomic_DNA"/>
</dbReference>
<dbReference type="PANTHER" id="PTHR42781:SF4">
    <property type="entry name" value="SPERMIDINE_PUTRESCINE IMPORT ATP-BINDING PROTEIN POTA"/>
    <property type="match status" value="1"/>
</dbReference>
<evidence type="ECO:0000256" key="4">
    <source>
        <dbReference type="ARBA" id="ARBA00022741"/>
    </source>
</evidence>
<dbReference type="SMART" id="SM00382">
    <property type="entry name" value="AAA"/>
    <property type="match status" value="1"/>
</dbReference>
<feature type="domain" description="ABC transporter" evidence="6">
    <location>
        <begin position="4"/>
        <end position="235"/>
    </location>
</feature>
<dbReference type="Gene3D" id="2.40.50.140">
    <property type="entry name" value="Nucleic acid-binding proteins"/>
    <property type="match status" value="1"/>
</dbReference>
<dbReference type="InterPro" id="IPR012340">
    <property type="entry name" value="NA-bd_OB-fold"/>
</dbReference>
<dbReference type="PANTHER" id="PTHR42781">
    <property type="entry name" value="SPERMIDINE/PUTRESCINE IMPORT ATP-BINDING PROTEIN POTA"/>
    <property type="match status" value="1"/>
</dbReference>
<dbReference type="GO" id="GO:0043190">
    <property type="term" value="C:ATP-binding cassette (ABC) transporter complex"/>
    <property type="evidence" value="ECO:0007669"/>
    <property type="project" value="InterPro"/>
</dbReference>
<dbReference type="SUPFAM" id="SSF52540">
    <property type="entry name" value="P-loop containing nucleoside triphosphate hydrolases"/>
    <property type="match status" value="1"/>
</dbReference>
<evidence type="ECO:0000256" key="2">
    <source>
        <dbReference type="ARBA" id="ARBA00005417"/>
    </source>
</evidence>
<name>A0A7W6ILA2_9HYPH</name>
<dbReference type="PROSITE" id="PS00211">
    <property type="entry name" value="ABC_TRANSPORTER_1"/>
    <property type="match status" value="1"/>
</dbReference>
<dbReference type="GO" id="GO:0140359">
    <property type="term" value="F:ABC-type transporter activity"/>
    <property type="evidence" value="ECO:0007669"/>
    <property type="project" value="UniProtKB-ARBA"/>
</dbReference>
<keyword evidence="8" id="KW-1185">Reference proteome</keyword>
<dbReference type="InterPro" id="IPR008995">
    <property type="entry name" value="Mo/tungstate-bd_C_term_dom"/>
</dbReference>
<dbReference type="InterPro" id="IPR050093">
    <property type="entry name" value="ABC_SmlMolc_Importer"/>
</dbReference>
<comment type="subcellular location">
    <subcellularLocation>
        <location evidence="1">Cell inner membrane</location>
        <topology evidence="1">Peripheral membrane protein</topology>
    </subcellularLocation>
</comment>
<evidence type="ECO:0000259" key="6">
    <source>
        <dbReference type="PROSITE" id="PS50893"/>
    </source>
</evidence>
<accession>A0A7W6ILA2</accession>
<dbReference type="AlphaFoldDB" id="A0A7W6ILA2"/>
<keyword evidence="4" id="KW-0547">Nucleotide-binding</keyword>
<protein>
    <submittedName>
        <fullName evidence="7">ABC-type Fe3+/spermidine/putrescine transport system ATPase subunit</fullName>
    </submittedName>
</protein>
<dbReference type="Gene3D" id="2.40.50.100">
    <property type="match status" value="1"/>
</dbReference>
<proteinExistence type="inferred from homology"/>
<evidence type="ECO:0000256" key="5">
    <source>
        <dbReference type="ARBA" id="ARBA00022840"/>
    </source>
</evidence>
<dbReference type="PROSITE" id="PS50893">
    <property type="entry name" value="ABC_TRANSPORTER_2"/>
    <property type="match status" value="1"/>
</dbReference>
<dbReference type="InterPro" id="IPR017871">
    <property type="entry name" value="ABC_transporter-like_CS"/>
</dbReference>
<dbReference type="InterPro" id="IPR003439">
    <property type="entry name" value="ABC_transporter-like_ATP-bd"/>
</dbReference>
<evidence type="ECO:0000313" key="7">
    <source>
        <dbReference type="EMBL" id="MBB4051721.1"/>
    </source>
</evidence>
<reference evidence="7 8" key="1">
    <citation type="submission" date="2020-08" db="EMBL/GenBank/DDBJ databases">
        <title>Genomic Encyclopedia of Type Strains, Phase IV (KMG-IV): sequencing the most valuable type-strain genomes for metagenomic binning, comparative biology and taxonomic classification.</title>
        <authorList>
            <person name="Goeker M."/>
        </authorList>
    </citation>
    <scope>NUCLEOTIDE SEQUENCE [LARGE SCALE GENOMIC DNA]</scope>
    <source>
        <strain evidence="7 8">DSM 23447</strain>
    </source>
</reference>
<comment type="similarity">
    <text evidence="2">Belongs to the ABC transporter superfamily.</text>
</comment>